<dbReference type="EMBL" id="JAENHN010000038">
    <property type="protein sequence ID" value="MBK1811611.1"/>
    <property type="molecule type" value="Genomic_DNA"/>
</dbReference>
<keyword evidence="1" id="KW-0472">Membrane</keyword>
<reference evidence="3" key="1">
    <citation type="submission" date="2021-01" db="EMBL/GenBank/DDBJ databases">
        <title>Genome public.</title>
        <authorList>
            <person name="Liu C."/>
            <person name="Sun Q."/>
        </authorList>
    </citation>
    <scope>NUCLEOTIDE SEQUENCE [LARGE SCALE GENOMIC DNA]</scope>
    <source>
        <strain evidence="3">YIM B02505</strain>
    </source>
</reference>
<proteinExistence type="predicted"/>
<evidence type="ECO:0000313" key="3">
    <source>
        <dbReference type="Proteomes" id="UP000596739"/>
    </source>
</evidence>
<name>A0ABS1EQD2_9CLOT</name>
<organism evidence="2 3">
    <name type="scientific">Clostridium yunnanense</name>
    <dbReference type="NCBI Taxonomy" id="2800325"/>
    <lineage>
        <taxon>Bacteria</taxon>
        <taxon>Bacillati</taxon>
        <taxon>Bacillota</taxon>
        <taxon>Clostridia</taxon>
        <taxon>Eubacteriales</taxon>
        <taxon>Clostridiaceae</taxon>
        <taxon>Clostridium</taxon>
    </lineage>
</organism>
<accession>A0ABS1EQD2</accession>
<feature type="transmembrane region" description="Helical" evidence="1">
    <location>
        <begin position="7"/>
        <end position="26"/>
    </location>
</feature>
<keyword evidence="1" id="KW-0812">Transmembrane</keyword>
<protein>
    <submittedName>
        <fullName evidence="2">4'-phosphopantetheinyl transferase superfamily protein</fullName>
    </submittedName>
</protein>
<dbReference type="GO" id="GO:0016740">
    <property type="term" value="F:transferase activity"/>
    <property type="evidence" value="ECO:0007669"/>
    <property type="project" value="UniProtKB-KW"/>
</dbReference>
<dbReference type="RefSeq" id="WP_200269998.1">
    <property type="nucleotide sequence ID" value="NZ_JAENHN010000038.1"/>
</dbReference>
<dbReference type="Proteomes" id="UP000596739">
    <property type="component" value="Unassembled WGS sequence"/>
</dbReference>
<comment type="caution">
    <text evidence="2">The sequence shown here is derived from an EMBL/GenBank/DDBJ whole genome shotgun (WGS) entry which is preliminary data.</text>
</comment>
<evidence type="ECO:0000313" key="2">
    <source>
        <dbReference type="EMBL" id="MBK1811611.1"/>
    </source>
</evidence>
<sequence>MGRKKKIITILTIFLLVLTVIFYKSFLSQNTKKLTTNTIAETQKLSTEKFSLKEAYSKALKEAMNWNKDSKLVIITSVDDDEKELAGISGKRKKWNLIFANLSTEETLQISIDNGEVKKFPVSKEKTVANVIINPDSIQIDSTEIIEKAKKDFKLKPGTDWANGFHFSLMNNGKQTYMTVTGLNQDDKFTQIYYDSKTGTCIGSKVQPN</sequence>
<keyword evidence="3" id="KW-1185">Reference proteome</keyword>
<evidence type="ECO:0000256" key="1">
    <source>
        <dbReference type="SAM" id="Phobius"/>
    </source>
</evidence>
<keyword evidence="2" id="KW-0808">Transferase</keyword>
<gene>
    <name evidence="2" type="ORF">JHL18_13380</name>
</gene>
<keyword evidence="1" id="KW-1133">Transmembrane helix</keyword>